<feature type="transmembrane region" description="Helical" evidence="1">
    <location>
        <begin position="266"/>
        <end position="286"/>
    </location>
</feature>
<feature type="transmembrane region" description="Helical" evidence="1">
    <location>
        <begin position="5"/>
        <end position="22"/>
    </location>
</feature>
<feature type="transmembrane region" description="Helical" evidence="1">
    <location>
        <begin position="28"/>
        <end position="45"/>
    </location>
</feature>
<feature type="transmembrane region" description="Helical" evidence="1">
    <location>
        <begin position="228"/>
        <end position="254"/>
    </location>
</feature>
<feature type="transmembrane region" description="Helical" evidence="1">
    <location>
        <begin position="332"/>
        <end position="349"/>
    </location>
</feature>
<evidence type="ECO:0008006" key="4">
    <source>
        <dbReference type="Google" id="ProtNLM"/>
    </source>
</evidence>
<accession>A0A6H3NRF3</accession>
<proteinExistence type="predicted"/>
<evidence type="ECO:0000313" key="3">
    <source>
        <dbReference type="Proteomes" id="UP000297649"/>
    </source>
</evidence>
<dbReference type="OrthoDB" id="321088at2"/>
<feature type="transmembrane region" description="Helical" evidence="1">
    <location>
        <begin position="143"/>
        <end position="162"/>
    </location>
</feature>
<evidence type="ECO:0000313" key="2">
    <source>
        <dbReference type="EMBL" id="TGN12259.1"/>
    </source>
</evidence>
<gene>
    <name evidence="2" type="ORF">EHR08_12795</name>
</gene>
<sequence>MTYLLITLLITNLASFIVLGFYPEFYKGLLYFLVTLFVLCTFAILKKVKTNQNKKQGFVSITTFFFLFAMVAYISEIRLGLNPFGMLDAYAMWIGKGRMLALSILDGDPIPLWNQYWRMPNYPLGIPLLHANLSLAFSSLNSFFITAKIPNYLYLTLLYFFVTERSLELKKPSLRWGFLILTGTFLFHPNYLLVVSDLCADFPVSVIFAVATYFLMERDKKYSHYILILSLSLLINLKSEALLITVVLLAFVFFFHYLEKRISKQILILTFLLLAVFGAPTWFLLAKGSFLSSDFKSINQASPETNFILERLLSGNLWLLVIQFFLKFYLSLTKGLLFVLLFLVFIWGSMNLRITVLFYLISISIYTGIFLLTSLDPQMHLEQAYDRIHFQLYLIPLVIFWKFTKDNEEKISDSLSSILNSINQLWKRTKLEKK</sequence>
<comment type="caution">
    <text evidence="2">The sequence shown here is derived from an EMBL/GenBank/DDBJ whole genome shotgun (WGS) entry which is preliminary data.</text>
</comment>
<organism evidence="2 3">
    <name type="scientific">Leptospira bandrabouensis</name>
    <dbReference type="NCBI Taxonomy" id="2484903"/>
    <lineage>
        <taxon>Bacteria</taxon>
        <taxon>Pseudomonadati</taxon>
        <taxon>Spirochaetota</taxon>
        <taxon>Spirochaetia</taxon>
        <taxon>Leptospirales</taxon>
        <taxon>Leptospiraceae</taxon>
        <taxon>Leptospira</taxon>
    </lineage>
</organism>
<dbReference type="RefSeq" id="WP_135746418.1">
    <property type="nucleotide sequence ID" value="NZ_JAIZBL010000002.1"/>
</dbReference>
<name>A0A6H3NRF3_9LEPT</name>
<feature type="transmembrane region" description="Helical" evidence="1">
    <location>
        <begin position="57"/>
        <end position="75"/>
    </location>
</feature>
<keyword evidence="1" id="KW-0812">Transmembrane</keyword>
<reference evidence="2" key="1">
    <citation type="journal article" date="2019" name="PLoS Negl. Trop. Dis.">
        <title>Revisiting the worldwide diversity of Leptospira species in the environment.</title>
        <authorList>
            <person name="Vincent A.T."/>
            <person name="Schiettekatte O."/>
            <person name="Bourhy P."/>
            <person name="Veyrier F.J."/>
            <person name="Picardeau M."/>
        </authorList>
    </citation>
    <scope>NUCLEOTIDE SEQUENCE [LARGE SCALE GENOMIC DNA]</scope>
    <source>
        <strain evidence="2">201601109</strain>
    </source>
</reference>
<feature type="transmembrane region" description="Helical" evidence="1">
    <location>
        <begin position="174"/>
        <end position="194"/>
    </location>
</feature>
<feature type="transmembrane region" description="Helical" evidence="1">
    <location>
        <begin position="387"/>
        <end position="404"/>
    </location>
</feature>
<dbReference type="EMBL" id="RQHU01000019">
    <property type="protein sequence ID" value="TGN12259.1"/>
    <property type="molecule type" value="Genomic_DNA"/>
</dbReference>
<keyword evidence="1" id="KW-1133">Transmembrane helix</keyword>
<keyword evidence="1" id="KW-0472">Membrane</keyword>
<keyword evidence="3" id="KW-1185">Reference proteome</keyword>
<dbReference type="AlphaFoldDB" id="A0A6H3NRF3"/>
<evidence type="ECO:0000256" key="1">
    <source>
        <dbReference type="SAM" id="Phobius"/>
    </source>
</evidence>
<protein>
    <recommendedName>
        <fullName evidence="4">Dolichyl-phosphate-mannose--protein mannosyltransferase</fullName>
    </recommendedName>
</protein>
<feature type="transmembrane region" description="Helical" evidence="1">
    <location>
        <begin position="356"/>
        <end position="375"/>
    </location>
</feature>
<dbReference type="Proteomes" id="UP000297649">
    <property type="component" value="Unassembled WGS sequence"/>
</dbReference>